<dbReference type="STRING" id="1484693.RS694_07170"/>
<organism evidence="5 6">
    <name type="scientific">Rhodoferax saidenbachensis</name>
    <dbReference type="NCBI Taxonomy" id="1484693"/>
    <lineage>
        <taxon>Bacteria</taxon>
        <taxon>Pseudomonadati</taxon>
        <taxon>Pseudomonadota</taxon>
        <taxon>Betaproteobacteria</taxon>
        <taxon>Burkholderiales</taxon>
        <taxon>Comamonadaceae</taxon>
        <taxon>Rhodoferax</taxon>
    </lineage>
</organism>
<evidence type="ECO:0000256" key="4">
    <source>
        <dbReference type="SAM" id="SignalP"/>
    </source>
</evidence>
<dbReference type="KEGG" id="rsb:RS694_07170"/>
<evidence type="ECO:0000313" key="5">
    <source>
        <dbReference type="EMBL" id="APW42342.1"/>
    </source>
</evidence>
<dbReference type="eggNOG" id="COG2825">
    <property type="taxonomic scope" value="Bacteria"/>
</dbReference>
<dbReference type="InterPro" id="IPR024930">
    <property type="entry name" value="Skp_dom_sf"/>
</dbReference>
<dbReference type="PANTHER" id="PTHR35089">
    <property type="entry name" value="CHAPERONE PROTEIN SKP"/>
    <property type="match status" value="1"/>
</dbReference>
<feature type="signal peptide" evidence="4">
    <location>
        <begin position="1"/>
        <end position="23"/>
    </location>
</feature>
<dbReference type="GO" id="GO:0050821">
    <property type="term" value="P:protein stabilization"/>
    <property type="evidence" value="ECO:0007669"/>
    <property type="project" value="TreeGrafter"/>
</dbReference>
<feature type="chain" id="PRO_5010329812" description="Outer membrane protein chaperone" evidence="4">
    <location>
        <begin position="24"/>
        <end position="169"/>
    </location>
</feature>
<comment type="similarity">
    <text evidence="2">Belongs to the skp family.</text>
</comment>
<dbReference type="GO" id="GO:0051082">
    <property type="term" value="F:unfolded protein binding"/>
    <property type="evidence" value="ECO:0007669"/>
    <property type="project" value="InterPro"/>
</dbReference>
<gene>
    <name evidence="5" type="ORF">RS694_07170</name>
</gene>
<proteinExistence type="inferred from homology"/>
<keyword evidence="6" id="KW-1185">Reference proteome</keyword>
<dbReference type="Proteomes" id="UP000186110">
    <property type="component" value="Chromosome"/>
</dbReference>
<protein>
    <recommendedName>
        <fullName evidence="7">Outer membrane protein chaperone</fullName>
    </recommendedName>
</protein>
<dbReference type="Pfam" id="PF03938">
    <property type="entry name" value="OmpH"/>
    <property type="match status" value="1"/>
</dbReference>
<evidence type="ECO:0000256" key="1">
    <source>
        <dbReference type="ARBA" id="ARBA00022729"/>
    </source>
</evidence>
<name>A0A1P8K8L3_9BURK</name>
<evidence type="ECO:0000313" key="6">
    <source>
        <dbReference type="Proteomes" id="UP000186110"/>
    </source>
</evidence>
<dbReference type="SUPFAM" id="SSF111384">
    <property type="entry name" value="OmpH-like"/>
    <property type="match status" value="1"/>
</dbReference>
<dbReference type="GO" id="GO:0005829">
    <property type="term" value="C:cytosol"/>
    <property type="evidence" value="ECO:0007669"/>
    <property type="project" value="TreeGrafter"/>
</dbReference>
<dbReference type="RefSeq" id="WP_029705882.1">
    <property type="nucleotide sequence ID" value="NZ_CP019239.1"/>
</dbReference>
<dbReference type="Gene3D" id="3.30.910.20">
    <property type="entry name" value="Skp domain"/>
    <property type="match status" value="1"/>
</dbReference>
<evidence type="ECO:0000256" key="3">
    <source>
        <dbReference type="SAM" id="MobiDB-lite"/>
    </source>
</evidence>
<dbReference type="AlphaFoldDB" id="A0A1P8K8L3"/>
<dbReference type="PANTHER" id="PTHR35089:SF1">
    <property type="entry name" value="CHAPERONE PROTEIN SKP"/>
    <property type="match status" value="1"/>
</dbReference>
<dbReference type="EMBL" id="CP019239">
    <property type="protein sequence ID" value="APW42342.1"/>
    <property type="molecule type" value="Genomic_DNA"/>
</dbReference>
<evidence type="ECO:0000256" key="2">
    <source>
        <dbReference type="PIRNR" id="PIRNR002094"/>
    </source>
</evidence>
<feature type="region of interest" description="Disordered" evidence="3">
    <location>
        <begin position="75"/>
        <end position="114"/>
    </location>
</feature>
<accession>A0A1P8K8L3</accession>
<keyword evidence="1 4" id="KW-0732">Signal</keyword>
<dbReference type="InterPro" id="IPR005632">
    <property type="entry name" value="Chaperone_Skp"/>
</dbReference>
<dbReference type="SMART" id="SM00935">
    <property type="entry name" value="OmpH"/>
    <property type="match status" value="1"/>
</dbReference>
<feature type="compositionally biased region" description="Basic and acidic residues" evidence="3">
    <location>
        <begin position="90"/>
        <end position="114"/>
    </location>
</feature>
<reference evidence="5 6" key="1">
    <citation type="submission" date="2017-01" db="EMBL/GenBank/DDBJ databases">
        <authorList>
            <person name="Mah S.A."/>
            <person name="Swanson W.J."/>
            <person name="Moy G.W."/>
            <person name="Vacquier V.D."/>
        </authorList>
    </citation>
    <scope>NUCLEOTIDE SEQUENCE [LARGE SCALE GENOMIC DNA]</scope>
    <source>
        <strain evidence="5 6">DSM 22694</strain>
    </source>
</reference>
<dbReference type="PIRSF" id="PIRSF002094">
    <property type="entry name" value="OMP26_Skp"/>
    <property type="match status" value="1"/>
</dbReference>
<sequence length="169" mass="19142">MNTLKSNWLLGLVLAVSAAGAVAQDSRVGYINTQRITAESAPAKAAQVKLEQEFSKRQKDLADLQLSLKSYSEKFERDAPTLTESQRATRQKEFAEQSRDFQRKQREFQEDLNGRRNEELQQVLDKANKAVKQVAEAEKYDLVIQEAVYSNTKHDITEKVLKILNAGAK</sequence>
<evidence type="ECO:0008006" key="7">
    <source>
        <dbReference type="Google" id="ProtNLM"/>
    </source>
</evidence>